<dbReference type="EMBL" id="DVLC01000124">
    <property type="protein sequence ID" value="HIT47575.1"/>
    <property type="molecule type" value="Genomic_DNA"/>
</dbReference>
<protein>
    <recommendedName>
        <fullName evidence="4">Outer membrane protein beta-barrel domain-containing protein</fullName>
    </recommendedName>
</protein>
<proteinExistence type="predicted"/>
<dbReference type="SUPFAM" id="SSF56925">
    <property type="entry name" value="OMPA-like"/>
    <property type="match status" value="1"/>
</dbReference>
<organism evidence="2 3">
    <name type="scientific">Candidatus Cryptobacteroides merdipullorum</name>
    <dbReference type="NCBI Taxonomy" id="2840771"/>
    <lineage>
        <taxon>Bacteria</taxon>
        <taxon>Pseudomonadati</taxon>
        <taxon>Bacteroidota</taxon>
        <taxon>Bacteroidia</taxon>
        <taxon>Bacteroidales</taxon>
        <taxon>Candidatus Cryptobacteroides</taxon>
    </lineage>
</organism>
<evidence type="ECO:0000313" key="2">
    <source>
        <dbReference type="EMBL" id="HIT47575.1"/>
    </source>
</evidence>
<dbReference type="AlphaFoldDB" id="A0A9D1KJA0"/>
<evidence type="ECO:0008006" key="4">
    <source>
        <dbReference type="Google" id="ProtNLM"/>
    </source>
</evidence>
<feature type="signal peptide" evidence="1">
    <location>
        <begin position="1"/>
        <end position="20"/>
    </location>
</feature>
<comment type="caution">
    <text evidence="2">The sequence shown here is derived from an EMBL/GenBank/DDBJ whole genome shotgun (WGS) entry which is preliminary data.</text>
</comment>
<name>A0A9D1KJA0_9BACT</name>
<evidence type="ECO:0000256" key="1">
    <source>
        <dbReference type="SAM" id="SignalP"/>
    </source>
</evidence>
<dbReference type="Proteomes" id="UP000886881">
    <property type="component" value="Unassembled WGS sequence"/>
</dbReference>
<dbReference type="InterPro" id="IPR011250">
    <property type="entry name" value="OMP/PagP_B-barrel"/>
</dbReference>
<reference evidence="2" key="1">
    <citation type="submission" date="2020-10" db="EMBL/GenBank/DDBJ databases">
        <authorList>
            <person name="Gilroy R."/>
        </authorList>
    </citation>
    <scope>NUCLEOTIDE SEQUENCE</scope>
    <source>
        <strain evidence="2">ChiHecec2B26-709</strain>
    </source>
</reference>
<keyword evidence="1" id="KW-0732">Signal</keyword>
<accession>A0A9D1KJA0</accession>
<feature type="chain" id="PRO_5039257004" description="Outer membrane protein beta-barrel domain-containing protein" evidence="1">
    <location>
        <begin position="21"/>
        <end position="150"/>
    </location>
</feature>
<sequence>MKKFIAIIAAALVFSVAASAQPKAVGLRVANGAEISYQHYLGGMNFIEADLGIMGNGIAVTGVYDFHIASAGDFNFYGGPGASLGCFTYRDGDNKAYANLLAAIVGQIGAEYNIPGAPVNLSLDWRPAINFGSGFNFGWAAFAFGVRYYF</sequence>
<gene>
    <name evidence="2" type="ORF">IAC35_06930</name>
</gene>
<reference evidence="2" key="2">
    <citation type="journal article" date="2021" name="PeerJ">
        <title>Extensive microbial diversity within the chicken gut microbiome revealed by metagenomics and culture.</title>
        <authorList>
            <person name="Gilroy R."/>
            <person name="Ravi A."/>
            <person name="Getino M."/>
            <person name="Pursley I."/>
            <person name="Horton D.L."/>
            <person name="Alikhan N.F."/>
            <person name="Baker D."/>
            <person name="Gharbi K."/>
            <person name="Hall N."/>
            <person name="Watson M."/>
            <person name="Adriaenssens E.M."/>
            <person name="Foster-Nyarko E."/>
            <person name="Jarju S."/>
            <person name="Secka A."/>
            <person name="Antonio M."/>
            <person name="Oren A."/>
            <person name="Chaudhuri R.R."/>
            <person name="La Ragione R."/>
            <person name="Hildebrand F."/>
            <person name="Pallen M.J."/>
        </authorList>
    </citation>
    <scope>NUCLEOTIDE SEQUENCE</scope>
    <source>
        <strain evidence="2">ChiHecec2B26-709</strain>
    </source>
</reference>
<evidence type="ECO:0000313" key="3">
    <source>
        <dbReference type="Proteomes" id="UP000886881"/>
    </source>
</evidence>